<protein>
    <recommendedName>
        <fullName evidence="1">HAT C-terminal dimerisation domain-containing protein</fullName>
    </recommendedName>
</protein>
<sequence length="136" mass="15906">KYILTEEINKEKNADKFWAKLLNFKNILNEHEYFNISSFALNVLSIPHSNAECERIFSKVNLIKTKSRNRLATKTINGILLTAQCVKQNNSCVKFVSDIKMINAININMYDHHKQDVCNKVDDDRRNLNTINTYKR</sequence>
<reference evidence="2 3" key="1">
    <citation type="submission" date="2016-03" db="EMBL/GenBank/DDBJ databases">
        <title>Cyphomyrmex costatus WGS genome.</title>
        <authorList>
            <person name="Nygaard S."/>
            <person name="Hu H."/>
            <person name="Boomsma J."/>
            <person name="Zhang G."/>
        </authorList>
    </citation>
    <scope>NUCLEOTIDE SEQUENCE [LARGE SCALE GENOMIC DNA]</scope>
    <source>
        <strain evidence="2">MS0001</strain>
        <tissue evidence="2">Whole body</tissue>
    </source>
</reference>
<dbReference type="SUPFAM" id="SSF53098">
    <property type="entry name" value="Ribonuclease H-like"/>
    <property type="match status" value="1"/>
</dbReference>
<proteinExistence type="predicted"/>
<feature type="domain" description="HAT C-terminal dimerisation" evidence="1">
    <location>
        <begin position="12"/>
        <end position="82"/>
    </location>
</feature>
<dbReference type="Proteomes" id="UP000078542">
    <property type="component" value="Unassembled WGS sequence"/>
</dbReference>
<evidence type="ECO:0000259" key="1">
    <source>
        <dbReference type="Pfam" id="PF05699"/>
    </source>
</evidence>
<feature type="non-terminal residue" evidence="2">
    <location>
        <position position="1"/>
    </location>
</feature>
<dbReference type="GO" id="GO:0046983">
    <property type="term" value="F:protein dimerization activity"/>
    <property type="evidence" value="ECO:0007669"/>
    <property type="project" value="InterPro"/>
</dbReference>
<keyword evidence="3" id="KW-1185">Reference proteome</keyword>
<organism evidence="2 3">
    <name type="scientific">Cyphomyrmex costatus</name>
    <dbReference type="NCBI Taxonomy" id="456900"/>
    <lineage>
        <taxon>Eukaryota</taxon>
        <taxon>Metazoa</taxon>
        <taxon>Ecdysozoa</taxon>
        <taxon>Arthropoda</taxon>
        <taxon>Hexapoda</taxon>
        <taxon>Insecta</taxon>
        <taxon>Pterygota</taxon>
        <taxon>Neoptera</taxon>
        <taxon>Endopterygota</taxon>
        <taxon>Hymenoptera</taxon>
        <taxon>Apocrita</taxon>
        <taxon>Aculeata</taxon>
        <taxon>Formicoidea</taxon>
        <taxon>Formicidae</taxon>
        <taxon>Myrmicinae</taxon>
        <taxon>Cyphomyrmex</taxon>
    </lineage>
</organism>
<dbReference type="InterPro" id="IPR008906">
    <property type="entry name" value="HATC_C_dom"/>
</dbReference>
<dbReference type="AlphaFoldDB" id="A0A151IKV4"/>
<dbReference type="InterPro" id="IPR012337">
    <property type="entry name" value="RNaseH-like_sf"/>
</dbReference>
<dbReference type="EMBL" id="KQ977156">
    <property type="protein sequence ID" value="KYN05247.1"/>
    <property type="molecule type" value="Genomic_DNA"/>
</dbReference>
<evidence type="ECO:0000313" key="3">
    <source>
        <dbReference type="Proteomes" id="UP000078542"/>
    </source>
</evidence>
<gene>
    <name evidence="2" type="ORF">ALC62_03851</name>
</gene>
<name>A0A151IKV4_9HYME</name>
<evidence type="ECO:0000313" key="2">
    <source>
        <dbReference type="EMBL" id="KYN05247.1"/>
    </source>
</evidence>
<dbReference type="Pfam" id="PF05699">
    <property type="entry name" value="Dimer_Tnp_hAT"/>
    <property type="match status" value="1"/>
</dbReference>
<accession>A0A151IKV4</accession>